<keyword evidence="7 8" id="KW-0539">Nucleus</keyword>
<evidence type="ECO:0000256" key="4">
    <source>
        <dbReference type="ARBA" id="ARBA00023015"/>
    </source>
</evidence>
<dbReference type="InterPro" id="IPR035935">
    <property type="entry name" value="TFB5-like_sf"/>
</dbReference>
<dbReference type="InParanoid" id="A0A2T3A9Q2"/>
<sequence length="72" mass="8328">MPRAIRGVLVQCDASIKSIIVSIDNERNNEFVIEVLDDQNIVVKETMVQRLKELLEDRLKNTTQREEVDDSD</sequence>
<dbReference type="GO" id="GO:0006367">
    <property type="term" value="P:transcription initiation at RNA polymerase II promoter"/>
    <property type="evidence" value="ECO:0007669"/>
    <property type="project" value="UniProtKB-UniRule"/>
</dbReference>
<comment type="function">
    <text evidence="8">In NER, TFIIH acts by opening DNA around the lesion to allow the excision of the damaged oligonucleotide and its replacement by a new DNA fragment. In transcription, TFIIH has an essential role in transcription initiation. When the pre-initiation complex (PIC) has been established, TFIIH is required for promoter opening and promoter escape.</text>
</comment>
<comment type="subunit">
    <text evidence="8">Component of the 7-subunit TFIIH core complex.</text>
</comment>
<comment type="similarity">
    <text evidence="2 8">Belongs to the TFB5 family.</text>
</comment>
<evidence type="ECO:0000313" key="9">
    <source>
        <dbReference type="EMBL" id="PSR87324.1"/>
    </source>
</evidence>
<evidence type="ECO:0000256" key="7">
    <source>
        <dbReference type="ARBA" id="ARBA00023242"/>
    </source>
</evidence>
<dbReference type="GO" id="GO:0000439">
    <property type="term" value="C:transcription factor TFIIH core complex"/>
    <property type="evidence" value="ECO:0007669"/>
    <property type="project" value="UniProtKB-UniRule"/>
</dbReference>
<dbReference type="SMART" id="SM01395">
    <property type="entry name" value="Tbf5"/>
    <property type="match status" value="1"/>
</dbReference>
<reference evidence="9 10" key="1">
    <citation type="journal article" date="2018" name="Mycol. Prog.">
        <title>Coniella lustricola, a new species from submerged detritus.</title>
        <authorList>
            <person name="Raudabaugh D.B."/>
            <person name="Iturriaga T."/>
            <person name="Carver A."/>
            <person name="Mondo S."/>
            <person name="Pangilinan J."/>
            <person name="Lipzen A."/>
            <person name="He G."/>
            <person name="Amirebrahimi M."/>
            <person name="Grigoriev I.V."/>
            <person name="Miller A.N."/>
        </authorList>
    </citation>
    <scope>NUCLEOTIDE SEQUENCE [LARGE SCALE GENOMIC DNA]</scope>
    <source>
        <strain evidence="9 10">B22-T-1</strain>
    </source>
</reference>
<evidence type="ECO:0000256" key="8">
    <source>
        <dbReference type="RuleBase" id="RU368032"/>
    </source>
</evidence>
<evidence type="ECO:0000256" key="2">
    <source>
        <dbReference type="ARBA" id="ARBA00007470"/>
    </source>
</evidence>
<evidence type="ECO:0000313" key="10">
    <source>
        <dbReference type="Proteomes" id="UP000241462"/>
    </source>
</evidence>
<evidence type="ECO:0000256" key="5">
    <source>
        <dbReference type="ARBA" id="ARBA00023163"/>
    </source>
</evidence>
<comment type="subcellular location">
    <subcellularLocation>
        <location evidence="1 8">Nucleus</location>
    </subcellularLocation>
</comment>
<dbReference type="Gene3D" id="3.30.70.1220">
    <property type="entry name" value="TFB5-like"/>
    <property type="match status" value="1"/>
</dbReference>
<dbReference type="STRING" id="2025994.A0A2T3A9Q2"/>
<evidence type="ECO:0000256" key="6">
    <source>
        <dbReference type="ARBA" id="ARBA00023204"/>
    </source>
</evidence>
<accession>A0A2T3A9Q2</accession>
<dbReference type="FunCoup" id="A0A2T3A9Q2">
    <property type="interactions" value="137"/>
</dbReference>
<keyword evidence="6 8" id="KW-0234">DNA repair</keyword>
<dbReference type="Pfam" id="PF06331">
    <property type="entry name" value="Tfb5"/>
    <property type="match status" value="1"/>
</dbReference>
<protein>
    <recommendedName>
        <fullName evidence="8">General transcription and DNA repair factor IIH subunit TFB5</fullName>
    </recommendedName>
</protein>
<keyword evidence="10" id="KW-1185">Reference proteome</keyword>
<organism evidence="9 10">
    <name type="scientific">Coniella lustricola</name>
    <dbReference type="NCBI Taxonomy" id="2025994"/>
    <lineage>
        <taxon>Eukaryota</taxon>
        <taxon>Fungi</taxon>
        <taxon>Dikarya</taxon>
        <taxon>Ascomycota</taxon>
        <taxon>Pezizomycotina</taxon>
        <taxon>Sordariomycetes</taxon>
        <taxon>Sordariomycetidae</taxon>
        <taxon>Diaporthales</taxon>
        <taxon>Schizoparmaceae</taxon>
        <taxon>Coniella</taxon>
    </lineage>
</organism>
<dbReference type="OrthoDB" id="354at2759"/>
<dbReference type="InterPro" id="IPR009400">
    <property type="entry name" value="TFIIH_TTDA/Tfb5"/>
</dbReference>
<keyword evidence="4 8" id="KW-0805">Transcription regulation</keyword>
<proteinExistence type="inferred from homology"/>
<dbReference type="AlphaFoldDB" id="A0A2T3A9Q2"/>
<evidence type="ECO:0000256" key="1">
    <source>
        <dbReference type="ARBA" id="ARBA00004123"/>
    </source>
</evidence>
<dbReference type="PANTHER" id="PTHR28580:SF1">
    <property type="entry name" value="GENERAL TRANSCRIPTION FACTOR IIH SUBUNIT 5"/>
    <property type="match status" value="1"/>
</dbReference>
<evidence type="ECO:0000256" key="3">
    <source>
        <dbReference type="ARBA" id="ARBA00022763"/>
    </source>
</evidence>
<dbReference type="EMBL" id="KZ678430">
    <property type="protein sequence ID" value="PSR87324.1"/>
    <property type="molecule type" value="Genomic_DNA"/>
</dbReference>
<keyword evidence="5 8" id="KW-0804">Transcription</keyword>
<dbReference type="GO" id="GO:0006294">
    <property type="term" value="P:nucleotide-excision repair, preincision complex assembly"/>
    <property type="evidence" value="ECO:0007669"/>
    <property type="project" value="TreeGrafter"/>
</dbReference>
<keyword evidence="3 8" id="KW-0227">DNA damage</keyword>
<dbReference type="PANTHER" id="PTHR28580">
    <property type="entry name" value="GENERAL TRANSCRIPTION FACTOR IIH SUBUNIT 5"/>
    <property type="match status" value="1"/>
</dbReference>
<name>A0A2T3A9Q2_9PEZI</name>
<dbReference type="SUPFAM" id="SSF142897">
    <property type="entry name" value="TFB5-like"/>
    <property type="match status" value="1"/>
</dbReference>
<gene>
    <name evidence="9" type="ORF">BD289DRAFT_482200</name>
</gene>
<dbReference type="GO" id="GO:0005675">
    <property type="term" value="C:transcription factor TFIIH holo complex"/>
    <property type="evidence" value="ECO:0007669"/>
    <property type="project" value="TreeGrafter"/>
</dbReference>
<dbReference type="Proteomes" id="UP000241462">
    <property type="component" value="Unassembled WGS sequence"/>
</dbReference>